<dbReference type="CDD" id="cd06140">
    <property type="entry name" value="DNA_polA_I_Bacillus_like_exo"/>
    <property type="match status" value="1"/>
</dbReference>
<keyword evidence="10 16" id="KW-0269">Exonuclease</keyword>
<evidence type="ECO:0000256" key="13">
    <source>
        <dbReference type="ARBA" id="ARBA00023204"/>
    </source>
</evidence>
<dbReference type="Gene3D" id="1.20.1060.10">
    <property type="entry name" value="Taq DNA Polymerase, Chain T, domain 4"/>
    <property type="match status" value="1"/>
</dbReference>
<dbReference type="InterPro" id="IPR008918">
    <property type="entry name" value="HhH2"/>
</dbReference>
<dbReference type="GO" id="GO:0006261">
    <property type="term" value="P:DNA-templated DNA replication"/>
    <property type="evidence" value="ECO:0007669"/>
    <property type="project" value="UniProtKB-UniRule"/>
</dbReference>
<dbReference type="Gene3D" id="3.30.420.10">
    <property type="entry name" value="Ribonuclease H-like superfamily/Ribonuclease H"/>
    <property type="match status" value="1"/>
</dbReference>
<keyword evidence="9 16" id="KW-0378">Hydrolase</keyword>
<dbReference type="SMART" id="SM00475">
    <property type="entry name" value="53EXOc"/>
    <property type="match status" value="1"/>
</dbReference>
<dbReference type="InterPro" id="IPR002298">
    <property type="entry name" value="DNA_polymerase_A"/>
</dbReference>
<dbReference type="InterPro" id="IPR020045">
    <property type="entry name" value="DNA_polI_H3TH"/>
</dbReference>
<dbReference type="InterPro" id="IPR036279">
    <property type="entry name" value="5-3_exonuclease_C_sf"/>
</dbReference>
<evidence type="ECO:0000256" key="10">
    <source>
        <dbReference type="ARBA" id="ARBA00022839"/>
    </source>
</evidence>
<dbReference type="InterPro" id="IPR029060">
    <property type="entry name" value="PIN-like_dom_sf"/>
</dbReference>
<dbReference type="GO" id="GO:0003887">
    <property type="term" value="F:DNA-directed DNA polymerase activity"/>
    <property type="evidence" value="ECO:0007669"/>
    <property type="project" value="UniProtKB-UniRule"/>
</dbReference>
<dbReference type="SMART" id="SM00482">
    <property type="entry name" value="POLAc"/>
    <property type="match status" value="1"/>
</dbReference>
<dbReference type="Pfam" id="PF00476">
    <property type="entry name" value="DNA_pol_A"/>
    <property type="match status" value="1"/>
</dbReference>
<evidence type="ECO:0000256" key="3">
    <source>
        <dbReference type="ARBA" id="ARBA00020311"/>
    </source>
</evidence>
<dbReference type="PRINTS" id="PR00868">
    <property type="entry name" value="DNAPOLI"/>
</dbReference>
<dbReference type="FunFam" id="3.40.50.1010:FF:000001">
    <property type="entry name" value="DNA polymerase I"/>
    <property type="match status" value="1"/>
</dbReference>
<name>A0A5Q2N142_9FIRM</name>
<evidence type="ECO:0000256" key="15">
    <source>
        <dbReference type="NCBIfam" id="TIGR00593"/>
    </source>
</evidence>
<dbReference type="Pfam" id="PF02739">
    <property type="entry name" value="5_3_exonuc_N"/>
    <property type="match status" value="1"/>
</dbReference>
<comment type="subunit">
    <text evidence="16">Single-chain monomer with multiple functions.</text>
</comment>
<dbReference type="InterPro" id="IPR036397">
    <property type="entry name" value="RNaseH_sf"/>
</dbReference>
<dbReference type="KEGG" id="hcv:FTV88_3009"/>
<dbReference type="Proteomes" id="UP000366051">
    <property type="component" value="Chromosome"/>
</dbReference>
<dbReference type="InterPro" id="IPR020046">
    <property type="entry name" value="5-3_exonucl_a-hlix_arch_N"/>
</dbReference>
<evidence type="ECO:0000256" key="11">
    <source>
        <dbReference type="ARBA" id="ARBA00022932"/>
    </source>
</evidence>
<evidence type="ECO:0000256" key="16">
    <source>
        <dbReference type="RuleBase" id="RU004460"/>
    </source>
</evidence>
<dbReference type="NCBIfam" id="NF004397">
    <property type="entry name" value="PRK05755.1"/>
    <property type="match status" value="1"/>
</dbReference>
<sequence>MNKPLFMIIDGSSLLHRAFYAIPPLSNSAGIPTNAVYGFLNMLERLKREYKPDYLAVALDKSRKTFRNQTYEAYKANRGATPEELRPQFALLKEVMALHRIALFEEEGYEADDIIGTLSRKAEQEGFHSLIVTGDRDAWQLITADVEVLLTRKGISEIERYDEALLQEKVGLAPQQVIDFKGLMGDSSDNIPGVPGVGEKTALKLLKQFDSIEKLYEQIDAVKGKLQEKLRLHQEQALLSKELATIKQDMELPLQWSSCALQEPDYERLREKYEHLQFRTLLRNLPGVEKEGESASKQSHSSSAGNGENEAKKASLAKTSDYTLLASSDYGALLEILQEKGTKKEELVALWGTWEGIPRKGKLEKLVLAYGAIEAVPTVHIIDDPYAFFQATEPFWSSQEGQKVFFDAKAYWLLFQQAGIDLKGVRGDALLAAYLLDPVTNRYSLSELAEKYLGWNIDSTGKDEAPSDGEKASFGAALFALIPILEKALQEQALFTLYQEVELPLASILAAMEKEGFAVDPTVLQEMSEELRVHLEGLRQSIHDLADESFNINSTQQLGKILFEKLCLPVIKKTKTGYSTDVEVLEELRDRHPIVEKVIEYRQLMKLHSTYVEGLLPLIEADGCIHSTLNQTVTATGRLSSTDPNLQNIPIRLEEGRKIRKAFIAPAEETLLVAADYSQIELRILAHLSGDASLIDAFAKEQDIHTRTASEVFAVPMEEVTSEMRRRAKAVNFGIVYGISDFGLSRDLSVSRAEAKHYIEGYFARYGGVKDYIEKTIATARKDGYVTTLLGRRRHLPELAVRNKVRQAFGERMAMNTPIQGTASDIIKAAMVAIDRLLQEKQAATRMILQVHDELIFQVPRKELTEIAPMIQNVMETTIVLSVPLVVDMKIGQNWYDMTPYPLPEEA</sequence>
<dbReference type="SUPFAM" id="SSF56672">
    <property type="entry name" value="DNA/RNA polymerases"/>
    <property type="match status" value="1"/>
</dbReference>
<keyword evidence="7" id="KW-0540">Nuclease</keyword>
<reference evidence="21" key="1">
    <citation type="submission" date="2019-11" db="EMBL/GenBank/DDBJ databases">
        <title>Genome sequence of Heliorestis convoluta strain HH, an alkaliphilic and minimalistic phototrophic bacterium from a soda lake in Egypt.</title>
        <authorList>
            <person name="Dewey E.D."/>
            <person name="Stokes L.M."/>
            <person name="Burchell B.M."/>
            <person name="Shaffer K.N."/>
            <person name="Huntington A.M."/>
            <person name="Baker J.M."/>
            <person name="Nadendla S."/>
            <person name="Giglio M.G."/>
            <person name="Touchman J.W."/>
            <person name="Blankenship R.E."/>
            <person name="Madigan M.T."/>
            <person name="Sattley W.M."/>
        </authorList>
    </citation>
    <scope>NUCLEOTIDE SEQUENCE [LARGE SCALE GENOMIC DNA]</scope>
    <source>
        <strain evidence="21">HH</strain>
    </source>
</reference>
<keyword evidence="6 16" id="KW-0235">DNA replication</keyword>
<dbReference type="CDD" id="cd09859">
    <property type="entry name" value="PIN_53EXO"/>
    <property type="match status" value="1"/>
</dbReference>
<keyword evidence="11 16" id="KW-0239">DNA-directed DNA polymerase</keyword>
<comment type="function">
    <text evidence="16">In addition to polymerase activity, this DNA polymerase exhibits 5'-3' exonuclease activity.</text>
</comment>
<dbReference type="GO" id="GO:0008409">
    <property type="term" value="F:5'-3' exonuclease activity"/>
    <property type="evidence" value="ECO:0007669"/>
    <property type="project" value="UniProtKB-UniRule"/>
</dbReference>
<comment type="similarity">
    <text evidence="1 16">Belongs to the DNA polymerase type-A family.</text>
</comment>
<dbReference type="EC" id="2.7.7.7" evidence="2 15"/>
<evidence type="ECO:0000256" key="2">
    <source>
        <dbReference type="ARBA" id="ARBA00012417"/>
    </source>
</evidence>
<evidence type="ECO:0000256" key="17">
    <source>
        <dbReference type="SAM" id="MobiDB-lite"/>
    </source>
</evidence>
<dbReference type="FunFam" id="1.20.1060.10:FF:000001">
    <property type="entry name" value="DNA polymerase I"/>
    <property type="match status" value="1"/>
</dbReference>
<dbReference type="InterPro" id="IPR019760">
    <property type="entry name" value="DNA-dir_DNA_pol_A_CS"/>
</dbReference>
<evidence type="ECO:0000313" key="21">
    <source>
        <dbReference type="Proteomes" id="UP000366051"/>
    </source>
</evidence>
<accession>A0A5Q2N142</accession>
<dbReference type="CDD" id="cd08637">
    <property type="entry name" value="DNA_pol_A_pol_I_C"/>
    <property type="match status" value="1"/>
</dbReference>
<dbReference type="InterPro" id="IPR054690">
    <property type="entry name" value="DNA_polI_exonuclease"/>
</dbReference>
<dbReference type="Gene3D" id="1.10.150.20">
    <property type="entry name" value="5' to 3' exonuclease, C-terminal subdomain"/>
    <property type="match status" value="2"/>
</dbReference>
<dbReference type="FunFam" id="1.10.150.20:FF:000002">
    <property type="entry name" value="DNA polymerase I"/>
    <property type="match status" value="1"/>
</dbReference>
<organism evidence="20 21">
    <name type="scientific">Heliorestis convoluta</name>
    <dbReference type="NCBI Taxonomy" id="356322"/>
    <lineage>
        <taxon>Bacteria</taxon>
        <taxon>Bacillati</taxon>
        <taxon>Bacillota</taxon>
        <taxon>Clostridia</taxon>
        <taxon>Eubacteriales</taxon>
        <taxon>Heliobacteriaceae</taxon>
        <taxon>Heliorestis</taxon>
    </lineage>
</organism>
<keyword evidence="13 16" id="KW-0234">DNA repair</keyword>
<evidence type="ECO:0000256" key="5">
    <source>
        <dbReference type="ARBA" id="ARBA00022695"/>
    </source>
</evidence>
<protein>
    <recommendedName>
        <fullName evidence="3 15">DNA polymerase I</fullName>
        <ecNumber evidence="2 15">2.7.7.7</ecNumber>
    </recommendedName>
</protein>
<dbReference type="PROSITE" id="PS00447">
    <property type="entry name" value="DNA_POLYMERASE_A"/>
    <property type="match status" value="1"/>
</dbReference>
<evidence type="ECO:0000256" key="6">
    <source>
        <dbReference type="ARBA" id="ARBA00022705"/>
    </source>
</evidence>
<keyword evidence="5 16" id="KW-0548">Nucleotidyltransferase</keyword>
<dbReference type="SMART" id="SM00279">
    <property type="entry name" value="HhH2"/>
    <property type="match status" value="1"/>
</dbReference>
<dbReference type="InterPro" id="IPR012337">
    <property type="entry name" value="RNaseH-like_sf"/>
</dbReference>
<dbReference type="Gene3D" id="3.40.50.1010">
    <property type="entry name" value="5'-nuclease"/>
    <property type="match status" value="1"/>
</dbReference>
<evidence type="ECO:0000256" key="14">
    <source>
        <dbReference type="ARBA" id="ARBA00049244"/>
    </source>
</evidence>
<evidence type="ECO:0000256" key="8">
    <source>
        <dbReference type="ARBA" id="ARBA00022763"/>
    </source>
</evidence>
<dbReference type="InterPro" id="IPR018320">
    <property type="entry name" value="DNA_polymerase_1"/>
</dbReference>
<dbReference type="RefSeq" id="WP_153726129.1">
    <property type="nucleotide sequence ID" value="NZ_CP045875.1"/>
</dbReference>
<evidence type="ECO:0000256" key="9">
    <source>
        <dbReference type="ARBA" id="ARBA00022801"/>
    </source>
</evidence>
<dbReference type="SUPFAM" id="SSF47807">
    <property type="entry name" value="5' to 3' exonuclease, C-terminal subdomain"/>
    <property type="match status" value="1"/>
</dbReference>
<keyword evidence="12 16" id="KW-0238">DNA-binding</keyword>
<evidence type="ECO:0000259" key="19">
    <source>
        <dbReference type="SMART" id="SM00482"/>
    </source>
</evidence>
<dbReference type="GO" id="GO:0006302">
    <property type="term" value="P:double-strand break repair"/>
    <property type="evidence" value="ECO:0007669"/>
    <property type="project" value="TreeGrafter"/>
</dbReference>
<dbReference type="InterPro" id="IPR001098">
    <property type="entry name" value="DNA-dir_DNA_pol_A_palm_dom"/>
</dbReference>
<dbReference type="Pfam" id="PF22619">
    <property type="entry name" value="DNA_polI_exo1"/>
    <property type="match status" value="1"/>
</dbReference>
<feature type="region of interest" description="Disordered" evidence="17">
    <location>
        <begin position="289"/>
        <end position="312"/>
    </location>
</feature>
<dbReference type="NCBIfam" id="TIGR00593">
    <property type="entry name" value="pola"/>
    <property type="match status" value="1"/>
</dbReference>
<gene>
    <name evidence="16" type="primary">polA</name>
    <name evidence="20" type="ORF">FTV88_3009</name>
</gene>
<dbReference type="OrthoDB" id="9806424at2"/>
<dbReference type="InterPro" id="IPR002421">
    <property type="entry name" value="5-3_exonuclease"/>
</dbReference>
<dbReference type="Pfam" id="PF01367">
    <property type="entry name" value="5_3_exonuc"/>
    <property type="match status" value="1"/>
</dbReference>
<feature type="domain" description="5'-3' exonuclease" evidence="18">
    <location>
        <begin position="2"/>
        <end position="262"/>
    </location>
</feature>
<keyword evidence="4 16" id="KW-0808">Transferase</keyword>
<dbReference type="CDD" id="cd09898">
    <property type="entry name" value="H3TH_53EXO"/>
    <property type="match status" value="1"/>
</dbReference>
<comment type="catalytic activity">
    <reaction evidence="14 16">
        <text>DNA(n) + a 2'-deoxyribonucleoside 5'-triphosphate = DNA(n+1) + diphosphate</text>
        <dbReference type="Rhea" id="RHEA:22508"/>
        <dbReference type="Rhea" id="RHEA-COMP:17339"/>
        <dbReference type="Rhea" id="RHEA-COMP:17340"/>
        <dbReference type="ChEBI" id="CHEBI:33019"/>
        <dbReference type="ChEBI" id="CHEBI:61560"/>
        <dbReference type="ChEBI" id="CHEBI:173112"/>
        <dbReference type="EC" id="2.7.7.7"/>
    </reaction>
</comment>
<evidence type="ECO:0000313" key="20">
    <source>
        <dbReference type="EMBL" id="QGG49084.1"/>
    </source>
</evidence>
<evidence type="ECO:0000256" key="4">
    <source>
        <dbReference type="ARBA" id="ARBA00022679"/>
    </source>
</evidence>
<feature type="domain" description="DNA-directed DNA polymerase family A palm" evidence="19">
    <location>
        <begin position="656"/>
        <end position="863"/>
    </location>
</feature>
<dbReference type="Gene3D" id="3.30.70.370">
    <property type="match status" value="1"/>
</dbReference>
<evidence type="ECO:0000256" key="7">
    <source>
        <dbReference type="ARBA" id="ARBA00022722"/>
    </source>
</evidence>
<evidence type="ECO:0000256" key="12">
    <source>
        <dbReference type="ARBA" id="ARBA00023125"/>
    </source>
</evidence>
<dbReference type="AlphaFoldDB" id="A0A5Q2N142"/>
<dbReference type="SUPFAM" id="SSF88723">
    <property type="entry name" value="PIN domain-like"/>
    <property type="match status" value="1"/>
</dbReference>
<keyword evidence="8 16" id="KW-0227">DNA damage</keyword>
<dbReference type="SUPFAM" id="SSF53098">
    <property type="entry name" value="Ribonuclease H-like"/>
    <property type="match status" value="1"/>
</dbReference>
<dbReference type="EMBL" id="CP045875">
    <property type="protein sequence ID" value="QGG49084.1"/>
    <property type="molecule type" value="Genomic_DNA"/>
</dbReference>
<dbReference type="FunFam" id="1.10.150.20:FF:000003">
    <property type="entry name" value="DNA polymerase I"/>
    <property type="match status" value="1"/>
</dbReference>
<evidence type="ECO:0000256" key="1">
    <source>
        <dbReference type="ARBA" id="ARBA00007705"/>
    </source>
</evidence>
<dbReference type="InterPro" id="IPR043502">
    <property type="entry name" value="DNA/RNA_pol_sf"/>
</dbReference>
<dbReference type="GO" id="GO:0003677">
    <property type="term" value="F:DNA binding"/>
    <property type="evidence" value="ECO:0007669"/>
    <property type="project" value="UniProtKB-UniRule"/>
</dbReference>
<evidence type="ECO:0000259" key="18">
    <source>
        <dbReference type="SMART" id="SM00475"/>
    </source>
</evidence>
<dbReference type="PANTHER" id="PTHR10133">
    <property type="entry name" value="DNA POLYMERASE I"/>
    <property type="match status" value="1"/>
</dbReference>
<keyword evidence="21" id="KW-1185">Reference proteome</keyword>
<proteinExistence type="inferred from homology"/>
<dbReference type="PANTHER" id="PTHR10133:SF27">
    <property type="entry name" value="DNA POLYMERASE NU"/>
    <property type="match status" value="1"/>
</dbReference>